<reference evidence="3" key="2">
    <citation type="submission" date="2025-08" db="UniProtKB">
        <authorList>
            <consortium name="RefSeq"/>
        </authorList>
    </citation>
    <scope>IDENTIFICATION</scope>
    <source>
        <tissue evidence="3">Leaf</tissue>
    </source>
</reference>
<dbReference type="Proteomes" id="UP000813463">
    <property type="component" value="Chromosome 4"/>
</dbReference>
<gene>
    <name evidence="3" type="primary">LOC130472009</name>
</gene>
<accession>A0ABM3RRY8</accession>
<name>A0ABM3RRY8_SPIOL</name>
<evidence type="ECO:0000259" key="1">
    <source>
        <dbReference type="Pfam" id="PF03372"/>
    </source>
</evidence>
<dbReference type="InterPro" id="IPR036691">
    <property type="entry name" value="Endo/exonu/phosph_ase_sf"/>
</dbReference>
<protein>
    <recommendedName>
        <fullName evidence="1">Endonuclease/exonuclease/phosphatase domain-containing protein</fullName>
    </recommendedName>
</protein>
<dbReference type="RefSeq" id="XP_056698391.1">
    <property type="nucleotide sequence ID" value="XM_056842413.1"/>
</dbReference>
<dbReference type="Pfam" id="PF03372">
    <property type="entry name" value="Exo_endo_phos"/>
    <property type="match status" value="1"/>
</dbReference>
<organism evidence="2 3">
    <name type="scientific">Spinacia oleracea</name>
    <name type="common">Spinach</name>
    <dbReference type="NCBI Taxonomy" id="3562"/>
    <lineage>
        <taxon>Eukaryota</taxon>
        <taxon>Viridiplantae</taxon>
        <taxon>Streptophyta</taxon>
        <taxon>Embryophyta</taxon>
        <taxon>Tracheophyta</taxon>
        <taxon>Spermatophyta</taxon>
        <taxon>Magnoliopsida</taxon>
        <taxon>eudicotyledons</taxon>
        <taxon>Gunneridae</taxon>
        <taxon>Pentapetalae</taxon>
        <taxon>Caryophyllales</taxon>
        <taxon>Chenopodiaceae</taxon>
        <taxon>Chenopodioideae</taxon>
        <taxon>Anserineae</taxon>
        <taxon>Spinacia</taxon>
    </lineage>
</organism>
<evidence type="ECO:0000313" key="3">
    <source>
        <dbReference type="RefSeq" id="XP_056698391.1"/>
    </source>
</evidence>
<evidence type="ECO:0000313" key="2">
    <source>
        <dbReference type="Proteomes" id="UP000813463"/>
    </source>
</evidence>
<dbReference type="Gene3D" id="3.60.10.10">
    <property type="entry name" value="Endonuclease/exonuclease/phosphatase"/>
    <property type="match status" value="1"/>
</dbReference>
<keyword evidence="2" id="KW-1185">Reference proteome</keyword>
<feature type="domain" description="Endonuclease/exonuclease/phosphatase" evidence="1">
    <location>
        <begin position="33"/>
        <end position="165"/>
    </location>
</feature>
<proteinExistence type="predicted"/>
<dbReference type="PANTHER" id="PTHR33710:SF81">
    <property type="entry name" value="ENDONUCLEASE_EXONUCLEASE_PHOSPHATASE DOMAIN-CONTAINING PROTEIN"/>
    <property type="match status" value="1"/>
</dbReference>
<dbReference type="InterPro" id="IPR005135">
    <property type="entry name" value="Endo/exonuclease/phosphatase"/>
</dbReference>
<reference evidence="2" key="1">
    <citation type="journal article" date="2021" name="Nat. Commun.">
        <title>Genomic analyses provide insights into spinach domestication and the genetic basis of agronomic traits.</title>
        <authorList>
            <person name="Cai X."/>
            <person name="Sun X."/>
            <person name="Xu C."/>
            <person name="Sun H."/>
            <person name="Wang X."/>
            <person name="Ge C."/>
            <person name="Zhang Z."/>
            <person name="Wang Q."/>
            <person name="Fei Z."/>
            <person name="Jiao C."/>
            <person name="Wang Q."/>
        </authorList>
    </citation>
    <scope>NUCLEOTIDE SEQUENCE [LARGE SCALE GENOMIC DNA]</scope>
    <source>
        <strain evidence="2">cv. Varoflay</strain>
    </source>
</reference>
<dbReference type="PANTHER" id="PTHR33710">
    <property type="entry name" value="BNAC02G09200D PROTEIN"/>
    <property type="match status" value="1"/>
</dbReference>
<dbReference type="GeneID" id="130472009"/>
<dbReference type="SUPFAM" id="SSF56219">
    <property type="entry name" value="DNase I-like"/>
    <property type="match status" value="1"/>
</dbReference>
<sequence>MGDLYLNVCPNWCFSTNLCCHKNGRIVIAWDPDSFTVDIKLIDTQFMHCYVTPRGADVGFWCTFVYGLHERATREPLWHSLKIIADSCSDAWIVMGDFNSMMDLDDRIGSIVRLSEVQPMRNCMLHCKLTEVKTVGRLYTWNNKQDGEDRVFSRIDRVLANSEWNDLFDTAEANFMPEGHYDHSPMLLNCYQREPQKRPFRFFNMWTTSPRFNTIVEENWKKYLYGCPMYRVMQKLKWIKMDLKVLNQEGYNNVEAEQIKRHKALLEVQNLLHSTPSDQGLASREKVASDEYRRARENYLSYLQQTAKVQWLQNGDENTKAFHQSIRQRRKQNRIYAIHNGEGKWVQTDTEVQMAFVQFYKNLFCTTMENKAPLLDAVMDMGPRLNDTHRGRLF</sequence>